<keyword evidence="1" id="KW-0067">ATP-binding</keyword>
<evidence type="ECO:0000313" key="4">
    <source>
        <dbReference type="Proteomes" id="UP000002313"/>
    </source>
</evidence>
<keyword evidence="3" id="KW-0808">Transferase</keyword>
<dbReference type="InterPro" id="IPR050235">
    <property type="entry name" value="CK1_Ser-Thr_kinase"/>
</dbReference>
<proteinExistence type="predicted"/>
<dbReference type="AlphaFoldDB" id="E0SA65"/>
<dbReference type="Pfam" id="PF00069">
    <property type="entry name" value="Pkinase"/>
    <property type="match status" value="1"/>
</dbReference>
<dbReference type="InterPro" id="IPR000719">
    <property type="entry name" value="Prot_kinase_dom"/>
</dbReference>
<dbReference type="InterPro" id="IPR011009">
    <property type="entry name" value="Kinase-like_dom_sf"/>
</dbReference>
<dbReference type="GO" id="GO:0004672">
    <property type="term" value="F:protein kinase activity"/>
    <property type="evidence" value="ECO:0007669"/>
    <property type="project" value="InterPro"/>
</dbReference>
<dbReference type="InterPro" id="IPR017441">
    <property type="entry name" value="Protein_kinase_ATP_BS"/>
</dbReference>
<dbReference type="Proteomes" id="UP000002313">
    <property type="component" value="Chromosome XI"/>
</dbReference>
<name>E0SA65_ENCIT</name>
<sequence length="318" mass="37369">MRGEVMGYDIHYEVGRGGFGTVYKVRKKVDYKTYALKIENNTARTRRRAMVDEIQAYRELQGCDGIPHLVDYGFYKGLAFLVLPLFRYSLKDVLERNPKFFTRKSATILGKKLLSIIELIHGRGRLYRDIKPENIMFDHNNKIYLIDFGMSMPYLEDNGDHIPELRGRSISGTLWYMSINTHKGVEQSRRDDIESLFYLLILLYKSELPWVEVGISMSKRQKTKTQKVKESLSIHELCDGISGKEHLIKFFEYVRRLEFLEKPDYRYLNSLLDKVLCYKKEFWNYKETDSGEIKESTGLIAVSLWYKLISILCPFSIE</sequence>
<accession>E0SA65</accession>
<dbReference type="OrthoDB" id="5800476at2759"/>
<evidence type="ECO:0000256" key="1">
    <source>
        <dbReference type="PROSITE-ProRule" id="PRU10141"/>
    </source>
</evidence>
<dbReference type="VEuPathDB" id="MicrosporidiaDB:Eint_111880"/>
<dbReference type="HOGENOM" id="CLU_019279_2_0_1"/>
<dbReference type="PANTHER" id="PTHR11909">
    <property type="entry name" value="CASEIN KINASE-RELATED"/>
    <property type="match status" value="1"/>
</dbReference>
<reference evidence="3 4" key="2">
    <citation type="journal article" date="2012" name="Proc. Natl. Acad. Sci. U.S.A.">
        <title>Gain and loss of multiple functionally related, horizontally transferred genes in the reduced genomes of two microsporidian parasites.</title>
        <authorList>
            <person name="Pombert J.-F."/>
            <person name="Selman M."/>
            <person name="Burki F."/>
            <person name="Bardell F.T."/>
            <person name="Farinelli L."/>
            <person name="Solter L.F."/>
            <person name="Whitman D.W."/>
            <person name="Weiss L.M."/>
            <person name="Corradi N."/>
            <person name="Keeling P.J."/>
        </authorList>
    </citation>
    <scope>NUCLEOTIDE SEQUENCE [LARGE SCALE GENOMIC DNA]</scope>
    <source>
        <strain evidence="3 4">ATCC 50506</strain>
    </source>
</reference>
<evidence type="ECO:0000259" key="2">
    <source>
        <dbReference type="PROSITE" id="PS50011"/>
    </source>
</evidence>
<dbReference type="RefSeq" id="XP_003074047.1">
    <property type="nucleotide sequence ID" value="XM_003074001.1"/>
</dbReference>
<keyword evidence="3" id="KW-0418">Kinase</keyword>
<dbReference type="GeneID" id="9699756"/>
<dbReference type="SUPFAM" id="SSF56112">
    <property type="entry name" value="Protein kinase-like (PK-like)"/>
    <property type="match status" value="1"/>
</dbReference>
<dbReference type="Gene3D" id="1.10.510.10">
    <property type="entry name" value="Transferase(Phosphotransferase) domain 1"/>
    <property type="match status" value="1"/>
</dbReference>
<reference evidence="3 4" key="1">
    <citation type="journal article" date="2010" name="Nat. Commun.">
        <title>The complete sequence of the smallest known nuclear genome from the microsporidian Encephalitozoon intestinalis.</title>
        <authorList>
            <person name="Corradi N."/>
            <person name="Pombert J.-F."/>
            <person name="Farinelli L."/>
            <person name="Didier E.S."/>
            <person name="Keeling P.J."/>
        </authorList>
    </citation>
    <scope>NUCLEOTIDE SEQUENCE [LARGE SCALE GENOMIC DNA]</scope>
    <source>
        <strain evidence="3 4">ATCC 50506</strain>
    </source>
</reference>
<dbReference type="GO" id="GO:0005524">
    <property type="term" value="F:ATP binding"/>
    <property type="evidence" value="ECO:0007669"/>
    <property type="project" value="UniProtKB-UniRule"/>
</dbReference>
<keyword evidence="1" id="KW-0547">Nucleotide-binding</keyword>
<dbReference type="SMART" id="SM00220">
    <property type="entry name" value="S_TKc"/>
    <property type="match status" value="1"/>
</dbReference>
<organism evidence="3 4">
    <name type="scientific">Encephalitozoon intestinalis (strain ATCC 50506)</name>
    <name type="common">Microsporidian parasite</name>
    <name type="synonym">Septata intestinalis</name>
    <dbReference type="NCBI Taxonomy" id="876142"/>
    <lineage>
        <taxon>Eukaryota</taxon>
        <taxon>Fungi</taxon>
        <taxon>Fungi incertae sedis</taxon>
        <taxon>Microsporidia</taxon>
        <taxon>Unikaryonidae</taxon>
        <taxon>Encephalitozoon</taxon>
    </lineage>
</organism>
<feature type="binding site" evidence="1">
    <location>
        <position position="37"/>
    </location>
    <ligand>
        <name>ATP</name>
        <dbReference type="ChEBI" id="CHEBI:30616"/>
    </ligand>
</feature>
<dbReference type="SMR" id="E0SA65"/>
<evidence type="ECO:0000313" key="3">
    <source>
        <dbReference type="EMBL" id="ADM12687.1"/>
    </source>
</evidence>
<dbReference type="PROSITE" id="PS50011">
    <property type="entry name" value="PROTEIN_KINASE_DOM"/>
    <property type="match status" value="1"/>
</dbReference>
<keyword evidence="4" id="KW-1185">Reference proteome</keyword>
<gene>
    <name evidence="3" type="ORF">Eint_111880</name>
</gene>
<dbReference type="PROSITE" id="PS00107">
    <property type="entry name" value="PROTEIN_KINASE_ATP"/>
    <property type="match status" value="1"/>
</dbReference>
<protein>
    <submittedName>
        <fullName evidence="3">Caseine kinase 1</fullName>
    </submittedName>
</protein>
<dbReference type="KEGG" id="ein:Eint_111880"/>
<dbReference type="EMBL" id="CP001952">
    <property type="protein sequence ID" value="ADM12687.1"/>
    <property type="molecule type" value="Genomic_DNA"/>
</dbReference>
<feature type="domain" description="Protein kinase" evidence="2">
    <location>
        <begin position="8"/>
        <end position="276"/>
    </location>
</feature>